<dbReference type="Gene3D" id="3.30.70.1290">
    <property type="entry name" value="Transposase IS200-like"/>
    <property type="match status" value="1"/>
</dbReference>
<sequence length="188" mass="22158">MMTLYKGKYRIESTRLKNYDYAANGWYFVTICTGNHLCYFGDIVQGKMQLSALGQIAQQFWVEIPEHFNNTFIDAYVIMPNHVHGIVVIDHPVETRHGASLQSSQNHNDQSNQFSPLKKGSLSIIINAYKSSVTRWCRKNGYDYFAWQPRFYDHIIRDNDSLERIRDYIHNNPVKWEEDKDNISNLWM</sequence>
<dbReference type="GO" id="GO:0043565">
    <property type="term" value="F:sequence-specific DNA binding"/>
    <property type="evidence" value="ECO:0007669"/>
    <property type="project" value="TreeGrafter"/>
</dbReference>
<dbReference type="OrthoDB" id="9794403at2"/>
<dbReference type="Proteomes" id="UP000239001">
    <property type="component" value="Unassembled WGS sequence"/>
</dbReference>
<organism evidence="2 3">
    <name type="scientific">Aphanothece hegewaldii CCALA 016</name>
    <dbReference type="NCBI Taxonomy" id="2107694"/>
    <lineage>
        <taxon>Bacteria</taxon>
        <taxon>Bacillati</taxon>
        <taxon>Cyanobacteriota</taxon>
        <taxon>Cyanophyceae</taxon>
        <taxon>Oscillatoriophycideae</taxon>
        <taxon>Chroococcales</taxon>
        <taxon>Aphanothecaceae</taxon>
        <taxon>Aphanothece</taxon>
    </lineage>
</organism>
<gene>
    <name evidence="2" type="ORF">C7H19_22855</name>
</gene>
<dbReference type="PANTHER" id="PTHR36966">
    <property type="entry name" value="REP-ASSOCIATED TYROSINE TRANSPOSASE"/>
    <property type="match status" value="1"/>
</dbReference>
<evidence type="ECO:0000259" key="1">
    <source>
        <dbReference type="SMART" id="SM01321"/>
    </source>
</evidence>
<comment type="caution">
    <text evidence="2">The sequence shown here is derived from an EMBL/GenBank/DDBJ whole genome shotgun (WGS) entry which is preliminary data.</text>
</comment>
<dbReference type="PANTHER" id="PTHR36966:SF1">
    <property type="entry name" value="REP-ASSOCIATED TYROSINE TRANSPOSASE"/>
    <property type="match status" value="1"/>
</dbReference>
<dbReference type="SUPFAM" id="SSF143422">
    <property type="entry name" value="Transposase IS200-like"/>
    <property type="match status" value="1"/>
</dbReference>
<dbReference type="InterPro" id="IPR036515">
    <property type="entry name" value="Transposase_17_sf"/>
</dbReference>
<dbReference type="GO" id="GO:0004803">
    <property type="term" value="F:transposase activity"/>
    <property type="evidence" value="ECO:0007669"/>
    <property type="project" value="InterPro"/>
</dbReference>
<dbReference type="AlphaFoldDB" id="A0A2T1LRK3"/>
<feature type="domain" description="Transposase IS200-like" evidence="1">
    <location>
        <begin position="22"/>
        <end position="172"/>
    </location>
</feature>
<keyword evidence="3" id="KW-1185">Reference proteome</keyword>
<accession>A0A2T1LRK3</accession>
<reference evidence="2 3" key="1">
    <citation type="submission" date="2018-03" db="EMBL/GenBank/DDBJ databases">
        <title>The ancient ancestry and fast evolution of plastids.</title>
        <authorList>
            <person name="Moore K.R."/>
            <person name="Magnabosco C."/>
            <person name="Momper L."/>
            <person name="Gold D.A."/>
            <person name="Bosak T."/>
            <person name="Fournier G.P."/>
        </authorList>
    </citation>
    <scope>NUCLEOTIDE SEQUENCE [LARGE SCALE GENOMIC DNA]</scope>
    <source>
        <strain evidence="2 3">CCALA 016</strain>
    </source>
</reference>
<dbReference type="EMBL" id="PXOH01000045">
    <property type="protein sequence ID" value="PSF31344.1"/>
    <property type="molecule type" value="Genomic_DNA"/>
</dbReference>
<dbReference type="InterPro" id="IPR052715">
    <property type="entry name" value="RAYT_transposase"/>
</dbReference>
<reference evidence="2 3" key="2">
    <citation type="submission" date="2018-03" db="EMBL/GenBank/DDBJ databases">
        <authorList>
            <person name="Keele B.F."/>
        </authorList>
    </citation>
    <scope>NUCLEOTIDE SEQUENCE [LARGE SCALE GENOMIC DNA]</scope>
    <source>
        <strain evidence="2 3">CCALA 016</strain>
    </source>
</reference>
<evidence type="ECO:0000313" key="3">
    <source>
        <dbReference type="Proteomes" id="UP000239001"/>
    </source>
</evidence>
<name>A0A2T1LRK3_9CHRO</name>
<dbReference type="SMART" id="SM01321">
    <property type="entry name" value="Y1_Tnp"/>
    <property type="match status" value="1"/>
</dbReference>
<dbReference type="InterPro" id="IPR002686">
    <property type="entry name" value="Transposase_17"/>
</dbReference>
<proteinExistence type="predicted"/>
<evidence type="ECO:0000313" key="2">
    <source>
        <dbReference type="EMBL" id="PSF31344.1"/>
    </source>
</evidence>
<dbReference type="GO" id="GO:0006313">
    <property type="term" value="P:DNA transposition"/>
    <property type="evidence" value="ECO:0007669"/>
    <property type="project" value="InterPro"/>
</dbReference>
<protein>
    <submittedName>
        <fullName evidence="2">Transposase</fullName>
    </submittedName>
</protein>